<keyword evidence="1" id="KW-0732">Signal</keyword>
<comment type="caution">
    <text evidence="2">The sequence shown here is derived from an EMBL/GenBank/DDBJ whole genome shotgun (WGS) entry which is preliminary data.</text>
</comment>
<proteinExistence type="predicted"/>
<evidence type="ECO:0000313" key="2">
    <source>
        <dbReference type="EMBL" id="GGM88964.1"/>
    </source>
</evidence>
<keyword evidence="3" id="KW-1185">Reference proteome</keyword>
<evidence type="ECO:0000313" key="3">
    <source>
        <dbReference type="Proteomes" id="UP000623461"/>
    </source>
</evidence>
<protein>
    <recommendedName>
        <fullName evidence="4">Secreted protein</fullName>
    </recommendedName>
</protein>
<sequence length="159" mass="17200">MEVSRRGAALVTVCLVALTPTACGAVDDVGRVLAQHAEDLTVLARTRWAASSTLPRVVTVSREAVEAKAAALAAAVRDVPAEDRWEVVSAGCELWSLQEVGNDPDKAVSYVRDKFRNAWVYEQQVRDLAEELRKTHGTRDQSVILGRALVCTAADAQNT</sequence>
<accession>A0ABQ2HQT9</accession>
<feature type="chain" id="PRO_5045317176" description="Secreted protein" evidence="1">
    <location>
        <begin position="25"/>
        <end position="159"/>
    </location>
</feature>
<gene>
    <name evidence="2" type="ORF">GCM10009721_12610</name>
</gene>
<reference evidence="3" key="1">
    <citation type="journal article" date="2019" name="Int. J. Syst. Evol. Microbiol.">
        <title>The Global Catalogue of Microorganisms (GCM) 10K type strain sequencing project: providing services to taxonomists for standard genome sequencing and annotation.</title>
        <authorList>
            <consortium name="The Broad Institute Genomics Platform"/>
            <consortium name="The Broad Institute Genome Sequencing Center for Infectious Disease"/>
            <person name="Wu L."/>
            <person name="Ma J."/>
        </authorList>
    </citation>
    <scope>NUCLEOTIDE SEQUENCE [LARGE SCALE GENOMIC DNA]</scope>
    <source>
        <strain evidence="3">JCM 1365</strain>
    </source>
</reference>
<evidence type="ECO:0008006" key="4">
    <source>
        <dbReference type="Google" id="ProtNLM"/>
    </source>
</evidence>
<dbReference type="EMBL" id="BMNZ01000002">
    <property type="protein sequence ID" value="GGM88964.1"/>
    <property type="molecule type" value="Genomic_DNA"/>
</dbReference>
<feature type="signal peptide" evidence="1">
    <location>
        <begin position="1"/>
        <end position="24"/>
    </location>
</feature>
<dbReference type="Proteomes" id="UP000623461">
    <property type="component" value="Unassembled WGS sequence"/>
</dbReference>
<name>A0ABQ2HQT9_9MICO</name>
<evidence type="ECO:0000256" key="1">
    <source>
        <dbReference type="SAM" id="SignalP"/>
    </source>
</evidence>
<organism evidence="2 3">
    <name type="scientific">Terrabacter tumescens</name>
    <dbReference type="NCBI Taxonomy" id="60443"/>
    <lineage>
        <taxon>Bacteria</taxon>
        <taxon>Bacillati</taxon>
        <taxon>Actinomycetota</taxon>
        <taxon>Actinomycetes</taxon>
        <taxon>Micrococcales</taxon>
        <taxon>Intrasporangiaceae</taxon>
        <taxon>Terrabacter</taxon>
    </lineage>
</organism>